<feature type="domain" description="ABM" evidence="1">
    <location>
        <begin position="14"/>
        <end position="60"/>
    </location>
</feature>
<keyword evidence="3" id="KW-1185">Reference proteome</keyword>
<dbReference type="GO" id="GO:0004497">
    <property type="term" value="F:monooxygenase activity"/>
    <property type="evidence" value="ECO:0007669"/>
    <property type="project" value="UniProtKB-KW"/>
</dbReference>
<organism evidence="2 3">
    <name type="scientific">Tessaracoccus lapidicaptus</name>
    <dbReference type="NCBI Taxonomy" id="1427523"/>
    <lineage>
        <taxon>Bacteria</taxon>
        <taxon>Bacillati</taxon>
        <taxon>Actinomycetota</taxon>
        <taxon>Actinomycetes</taxon>
        <taxon>Propionibacteriales</taxon>
        <taxon>Propionibacteriaceae</taxon>
        <taxon>Tessaracoccus</taxon>
    </lineage>
</organism>
<name>A0A1C0AK68_9ACTN</name>
<dbReference type="InterPro" id="IPR011008">
    <property type="entry name" value="Dimeric_a/b-barrel"/>
</dbReference>
<dbReference type="InterPro" id="IPR007138">
    <property type="entry name" value="ABM_dom"/>
</dbReference>
<dbReference type="EMBL" id="MBQD01000023">
    <property type="protein sequence ID" value="OCL33010.1"/>
    <property type="molecule type" value="Genomic_DNA"/>
</dbReference>
<protein>
    <submittedName>
        <fullName evidence="2">Antibiotic biosynthesis monooxygenase</fullName>
    </submittedName>
</protein>
<dbReference type="AlphaFoldDB" id="A0A1C0AK68"/>
<keyword evidence="2" id="KW-0503">Monooxygenase</keyword>
<evidence type="ECO:0000313" key="3">
    <source>
        <dbReference type="Proteomes" id="UP000093501"/>
    </source>
</evidence>
<sequence>MLVITRFASPGPGFLAEARAVVDWWAARPGCLGIDLVQNLDDPDLFALVGRWASVGEYRRSFNGYEAKMILTPLLSRAVDEPSAYLPVEEMSVNVPRDTD</sequence>
<reference evidence="3" key="1">
    <citation type="submission" date="2016-07" db="EMBL/GenBank/DDBJ databases">
        <authorList>
            <person name="Florea S."/>
            <person name="Webb J.S."/>
            <person name="Jaromczyk J."/>
            <person name="Schardl C.L."/>
        </authorList>
    </citation>
    <scope>NUCLEOTIDE SEQUENCE [LARGE SCALE GENOMIC DNA]</scope>
    <source>
        <strain evidence="3">IPBSL-7</strain>
    </source>
</reference>
<accession>A0A1C0AK68</accession>
<evidence type="ECO:0000313" key="2">
    <source>
        <dbReference type="EMBL" id="OCL33010.1"/>
    </source>
</evidence>
<comment type="caution">
    <text evidence="2">The sequence shown here is derived from an EMBL/GenBank/DDBJ whole genome shotgun (WGS) entry which is preliminary data.</text>
</comment>
<gene>
    <name evidence="2" type="ORF">BCR15_06925</name>
</gene>
<dbReference type="Pfam" id="PF03992">
    <property type="entry name" value="ABM"/>
    <property type="match status" value="1"/>
</dbReference>
<dbReference type="SUPFAM" id="SSF54909">
    <property type="entry name" value="Dimeric alpha+beta barrel"/>
    <property type="match status" value="1"/>
</dbReference>
<dbReference type="Proteomes" id="UP000093501">
    <property type="component" value="Unassembled WGS sequence"/>
</dbReference>
<keyword evidence="2" id="KW-0560">Oxidoreductase</keyword>
<proteinExistence type="predicted"/>
<dbReference type="Gene3D" id="3.30.70.100">
    <property type="match status" value="1"/>
</dbReference>
<dbReference type="RefSeq" id="WP_068752116.1">
    <property type="nucleotide sequence ID" value="NZ_JBDXXE010000001.1"/>
</dbReference>
<evidence type="ECO:0000259" key="1">
    <source>
        <dbReference type="Pfam" id="PF03992"/>
    </source>
</evidence>